<evidence type="ECO:0000313" key="1">
    <source>
        <dbReference type="EMBL" id="RCL39325.1"/>
    </source>
</evidence>
<dbReference type="Pfam" id="PF05728">
    <property type="entry name" value="UPF0227"/>
    <property type="match status" value="1"/>
</dbReference>
<dbReference type="Proteomes" id="UP000252147">
    <property type="component" value="Unassembled WGS sequence"/>
</dbReference>
<dbReference type="PANTHER" id="PTHR35602:SF3">
    <property type="entry name" value="ESTERASE YQIA"/>
    <property type="match status" value="1"/>
</dbReference>
<dbReference type="InterPro" id="IPR029058">
    <property type="entry name" value="AB_hydrolase_fold"/>
</dbReference>
<evidence type="ECO:0000313" key="2">
    <source>
        <dbReference type="Proteomes" id="UP000252147"/>
    </source>
</evidence>
<dbReference type="Gene3D" id="3.40.50.1820">
    <property type="entry name" value="alpha/beta hydrolase"/>
    <property type="match status" value="1"/>
</dbReference>
<sequence>MKNKDLIIYVHGWNSFKGARKAKLLKELIDNVHFEVISITLEAHPRNAIAQLSKLIESEMSHRNVHLIGSSLGGYYSTYLSEKYNLKAVMINPAVWAYKIFENNRGDNENPNTGEQYFIDQEWIDSLEEIFIEKLKFKSNFLVLLQTADETLNYRYAEKYFDGTNIVIDEGGSHSFDNLELKIASILNHFGKNQ</sequence>
<proteinExistence type="predicted"/>
<dbReference type="AlphaFoldDB" id="A0A368BQG2"/>
<gene>
    <name evidence="1" type="ORF">DBW97_00940</name>
</gene>
<dbReference type="InterPro" id="IPR008886">
    <property type="entry name" value="UPF0227/Esterase_YqiA"/>
</dbReference>
<protein>
    <submittedName>
        <fullName evidence="1">Esterase</fullName>
    </submittedName>
</protein>
<dbReference type="EMBL" id="QOPD01000001">
    <property type="protein sequence ID" value="RCL39325.1"/>
    <property type="molecule type" value="Genomic_DNA"/>
</dbReference>
<accession>A0A368BQG2</accession>
<dbReference type="PANTHER" id="PTHR35602">
    <property type="entry name" value="ESTERASE YQIA-RELATED"/>
    <property type="match status" value="1"/>
</dbReference>
<name>A0A368BQG2_9GAMM</name>
<organism evidence="1 2">
    <name type="scientific">SAR86 cluster bacterium</name>
    <dbReference type="NCBI Taxonomy" id="2030880"/>
    <lineage>
        <taxon>Bacteria</taxon>
        <taxon>Pseudomonadati</taxon>
        <taxon>Pseudomonadota</taxon>
        <taxon>Gammaproteobacteria</taxon>
        <taxon>SAR86 cluster</taxon>
    </lineage>
</organism>
<reference evidence="1 2" key="1">
    <citation type="journal article" date="2018" name="Microbiome">
        <title>Fine metagenomic profile of the Mediterranean stratified and mixed water columns revealed by assembly and recruitment.</title>
        <authorList>
            <person name="Haro-Moreno J.M."/>
            <person name="Lopez-Perez M."/>
            <person name="De La Torre J.R."/>
            <person name="Picazo A."/>
            <person name="Camacho A."/>
            <person name="Rodriguez-Valera F."/>
        </authorList>
    </citation>
    <scope>NUCLEOTIDE SEQUENCE [LARGE SCALE GENOMIC DNA]</scope>
    <source>
        <strain evidence="1">MED-G83</strain>
    </source>
</reference>
<dbReference type="SUPFAM" id="SSF53474">
    <property type="entry name" value="alpha/beta-Hydrolases"/>
    <property type="match status" value="1"/>
</dbReference>
<comment type="caution">
    <text evidence="1">The sequence shown here is derived from an EMBL/GenBank/DDBJ whole genome shotgun (WGS) entry which is preliminary data.</text>
</comment>